<dbReference type="HOGENOM" id="CLU_020336_7_0_1"/>
<gene>
    <name evidence="4" type="ORF">SERLADRAFT_479070</name>
</gene>
<evidence type="ECO:0000313" key="4">
    <source>
        <dbReference type="EMBL" id="EGO19536.1"/>
    </source>
</evidence>
<keyword evidence="1" id="KW-0378">Hydrolase</keyword>
<evidence type="ECO:0000259" key="3">
    <source>
        <dbReference type="Pfam" id="PF00561"/>
    </source>
</evidence>
<dbReference type="GeneID" id="18821288"/>
<evidence type="ECO:0000256" key="1">
    <source>
        <dbReference type="ARBA" id="ARBA00022801"/>
    </source>
</evidence>
<feature type="domain" description="AB hydrolase-1" evidence="3">
    <location>
        <begin position="30"/>
        <end position="312"/>
    </location>
</feature>
<dbReference type="KEGG" id="sla:SERLADRAFT_479070"/>
<dbReference type="Pfam" id="PF00561">
    <property type="entry name" value="Abhydrolase_1"/>
    <property type="match status" value="1"/>
</dbReference>
<dbReference type="PRINTS" id="PR00412">
    <property type="entry name" value="EPOXHYDRLASE"/>
</dbReference>
<dbReference type="OrthoDB" id="408373at2759"/>
<name>F8PB96_SERL9</name>
<dbReference type="EMBL" id="GL945443">
    <property type="protein sequence ID" value="EGO19536.1"/>
    <property type="molecule type" value="Genomic_DNA"/>
</dbReference>
<comment type="similarity">
    <text evidence="2">Belongs to the AB hydrolase superfamily. Epoxide hydrolase family.</text>
</comment>
<organism>
    <name type="scientific">Serpula lacrymans var. lacrymans (strain S7.9)</name>
    <name type="common">Dry rot fungus</name>
    <dbReference type="NCBI Taxonomy" id="578457"/>
    <lineage>
        <taxon>Eukaryota</taxon>
        <taxon>Fungi</taxon>
        <taxon>Dikarya</taxon>
        <taxon>Basidiomycota</taxon>
        <taxon>Agaricomycotina</taxon>
        <taxon>Agaricomycetes</taxon>
        <taxon>Agaricomycetidae</taxon>
        <taxon>Boletales</taxon>
        <taxon>Coniophorineae</taxon>
        <taxon>Serpulaceae</taxon>
        <taxon>Serpula</taxon>
    </lineage>
</organism>
<protein>
    <recommendedName>
        <fullName evidence="3">AB hydrolase-1 domain-containing protein</fullName>
    </recommendedName>
</protein>
<dbReference type="RefSeq" id="XP_007323669.1">
    <property type="nucleotide sequence ID" value="XM_007323607.1"/>
</dbReference>
<dbReference type="AlphaFoldDB" id="F8PB96"/>
<dbReference type="Proteomes" id="UP000008064">
    <property type="component" value="Unassembled WGS sequence"/>
</dbReference>
<dbReference type="GO" id="GO:0016787">
    <property type="term" value="F:hydrolase activity"/>
    <property type="evidence" value="ECO:0007669"/>
    <property type="project" value="UniProtKB-KW"/>
</dbReference>
<dbReference type="InterPro" id="IPR029058">
    <property type="entry name" value="AB_hydrolase_fold"/>
</dbReference>
<dbReference type="SUPFAM" id="SSF53474">
    <property type="entry name" value="alpha/beta-Hydrolases"/>
    <property type="match status" value="1"/>
</dbReference>
<dbReference type="InterPro" id="IPR000073">
    <property type="entry name" value="AB_hydrolase_1"/>
</dbReference>
<dbReference type="Gene3D" id="3.40.50.1820">
    <property type="entry name" value="alpha/beta hydrolase"/>
    <property type="match status" value="1"/>
</dbReference>
<proteinExistence type="inferred from homology"/>
<sequence length="331" mass="37565">MDESLFKDLTTSRGIKYHYFYSPPTDVAKPVLLLIHGFPSTSYDWHRVAPFFLKGGFGVLVPDLLGYGLTDKPKDTAEYVASKVCKDLIDILDFEKVEKVVAVGHDWGSKVTSRLANFYPERFLAFAFFAVSYTAPVTVYDYQKHIEMSRSILGYDQFGYWEFFAEGGSDKVIEQHWDSFHSIVFPHDPLLWRSNMAPLGALRAWVQADRKGPLPHYLTEEDKAQQSKHFLRDGIQGGLNWYKLMVDKPSLSAEDDKAIPVSRYDISHPTFFGAALQDQICVASLGRAAMGKHCTNATIRDFDADHWVILSHGEEVANALTQWVLEEVLKE</sequence>
<dbReference type="PANTHER" id="PTHR43329">
    <property type="entry name" value="EPOXIDE HYDROLASE"/>
    <property type="match status" value="1"/>
</dbReference>
<dbReference type="InterPro" id="IPR000639">
    <property type="entry name" value="Epox_hydrolase-like"/>
</dbReference>
<evidence type="ECO:0000256" key="2">
    <source>
        <dbReference type="ARBA" id="ARBA00038334"/>
    </source>
</evidence>
<accession>F8PB96</accession>
<reference evidence="4" key="1">
    <citation type="submission" date="2011-04" db="EMBL/GenBank/DDBJ databases">
        <title>Evolution of plant cell wall degrading machinery underlies the functional diversity of forest fungi.</title>
        <authorList>
            <consortium name="US DOE Joint Genome Institute (JGI-PGF)"/>
            <person name="Eastwood D.C."/>
            <person name="Floudas D."/>
            <person name="Binder M."/>
            <person name="Majcherczyk A."/>
            <person name="Schneider P."/>
            <person name="Aerts A."/>
            <person name="Asiegbu F.O."/>
            <person name="Baker S.E."/>
            <person name="Barry K."/>
            <person name="Bendiksby M."/>
            <person name="Blumentritt M."/>
            <person name="Coutinho P.M."/>
            <person name="Cullen D."/>
            <person name="Cullen D."/>
            <person name="Gathman A."/>
            <person name="Goodell B."/>
            <person name="Henrissat B."/>
            <person name="Ihrmark K."/>
            <person name="Kauserud H."/>
            <person name="Kohler A."/>
            <person name="LaButti K."/>
            <person name="Lapidus A."/>
            <person name="Lavin J.L."/>
            <person name="Lee Y.-H."/>
            <person name="Lindquist E."/>
            <person name="Lilly W."/>
            <person name="Lucas S."/>
            <person name="Morin E."/>
            <person name="Murat C."/>
            <person name="Oguiza J.A."/>
            <person name="Park J."/>
            <person name="Pisabarro A.G."/>
            <person name="Riley R."/>
            <person name="Rosling A."/>
            <person name="Salamov A."/>
            <person name="Schmidt O."/>
            <person name="Schmutz J."/>
            <person name="Skrede I."/>
            <person name="Stenlid J."/>
            <person name="Wiebenga A."/>
            <person name="Xie X."/>
            <person name="Kues U."/>
            <person name="Hibbett D.S."/>
            <person name="Hoffmeister D."/>
            <person name="Hogberg N."/>
            <person name="Martin F."/>
            <person name="Grigoriev I.V."/>
            <person name="Watkinson S.C."/>
        </authorList>
    </citation>
    <scope>NUCLEOTIDE SEQUENCE</scope>
    <source>
        <strain evidence="4">S7.9</strain>
    </source>
</reference>